<feature type="transmembrane region" description="Helical" evidence="11">
    <location>
        <begin position="37"/>
        <end position="60"/>
    </location>
</feature>
<feature type="transmembrane region" description="Helical" evidence="11">
    <location>
        <begin position="160"/>
        <end position="182"/>
    </location>
</feature>
<evidence type="ECO:0000256" key="4">
    <source>
        <dbReference type="ARBA" id="ARBA00022538"/>
    </source>
</evidence>
<dbReference type="Pfam" id="PF23259">
    <property type="entry name" value="CHX17_C"/>
    <property type="match status" value="1"/>
</dbReference>
<dbReference type="PANTHER" id="PTHR32468:SF103">
    <property type="entry name" value="CATION_H(+) ANTIPORTER 16"/>
    <property type="match status" value="1"/>
</dbReference>
<keyword evidence="7 11" id="KW-1133">Transmembrane helix</keyword>
<feature type="transmembrane region" description="Helical" evidence="11">
    <location>
        <begin position="194"/>
        <end position="218"/>
    </location>
</feature>
<dbReference type="Proteomes" id="UP000008694">
    <property type="component" value="Unassembled WGS sequence"/>
</dbReference>
<feature type="domain" description="Cation/H(+) antiporter central" evidence="13">
    <location>
        <begin position="531"/>
        <end position="665"/>
    </location>
</feature>
<dbReference type="PANTHER" id="PTHR32468">
    <property type="entry name" value="CATION/H + ANTIPORTER"/>
    <property type="match status" value="1"/>
</dbReference>
<feature type="transmembrane region" description="Helical" evidence="11">
    <location>
        <begin position="85"/>
        <end position="106"/>
    </location>
</feature>
<dbReference type="Pfam" id="PF00999">
    <property type="entry name" value="Na_H_Exchanger"/>
    <property type="match status" value="1"/>
</dbReference>
<keyword evidence="4" id="KW-0633">Potassium transport</keyword>
<dbReference type="GO" id="GO:0015297">
    <property type="term" value="F:antiporter activity"/>
    <property type="evidence" value="ECO:0007669"/>
    <property type="project" value="UniProtKB-KW"/>
</dbReference>
<dbReference type="GO" id="GO:0016020">
    <property type="term" value="C:membrane"/>
    <property type="evidence" value="ECO:0007669"/>
    <property type="project" value="UniProtKB-SubCell"/>
</dbReference>
<reference evidence="16" key="1">
    <citation type="journal article" date="2011" name="Nat. Genet.">
        <title>The Arabidopsis lyrata genome sequence and the basis of rapid genome size change.</title>
        <authorList>
            <person name="Hu T.T."/>
            <person name="Pattyn P."/>
            <person name="Bakker E.G."/>
            <person name="Cao J."/>
            <person name="Cheng J.-F."/>
            <person name="Clark R.M."/>
            <person name="Fahlgren N."/>
            <person name="Fawcett J.A."/>
            <person name="Grimwood J."/>
            <person name="Gundlach H."/>
            <person name="Haberer G."/>
            <person name="Hollister J.D."/>
            <person name="Ossowski S."/>
            <person name="Ottilar R.P."/>
            <person name="Salamov A.A."/>
            <person name="Schneeberger K."/>
            <person name="Spannagl M."/>
            <person name="Wang X."/>
            <person name="Yang L."/>
            <person name="Nasrallah M.E."/>
            <person name="Bergelson J."/>
            <person name="Carrington J.C."/>
            <person name="Gaut B.S."/>
            <person name="Schmutz J."/>
            <person name="Mayer K.F.X."/>
            <person name="Van de Peer Y."/>
            <person name="Grigoriev I.V."/>
            <person name="Nordborg M."/>
            <person name="Weigel D."/>
            <person name="Guo Y.-L."/>
        </authorList>
    </citation>
    <scope>NUCLEOTIDE SEQUENCE [LARGE SCALE GENOMIC DNA]</scope>
    <source>
        <strain evidence="16">cv. MN47</strain>
    </source>
</reference>
<feature type="domain" description="Cation/H(+) antiporter C-terminal" evidence="14">
    <location>
        <begin position="671"/>
        <end position="820"/>
    </location>
</feature>
<feature type="transmembrane region" description="Helical" evidence="11">
    <location>
        <begin position="442"/>
        <end position="464"/>
    </location>
</feature>
<dbReference type="EMBL" id="GL348714">
    <property type="protein sequence ID" value="EFH62618.1"/>
    <property type="molecule type" value="Genomic_DNA"/>
</dbReference>
<comment type="similarity">
    <text evidence="10">Belongs to the monovalent cation:proton antiporter 2 (CPA2) transporter (TC 2.A.37) family. CHX (TC 2.A.37.4) subfamily.</text>
</comment>
<dbReference type="Gramene" id="fgenesh1_pm.C_scaffold_2000050">
    <property type="protein sequence ID" value="fgenesh1_pm.C_scaffold_2000050"/>
    <property type="gene ID" value="fgenesh1_pm.C_scaffold_2000050"/>
</dbReference>
<dbReference type="InterPro" id="IPR057291">
    <property type="entry name" value="CHX17_2nd"/>
</dbReference>
<evidence type="ECO:0000256" key="7">
    <source>
        <dbReference type="ARBA" id="ARBA00022989"/>
    </source>
</evidence>
<evidence type="ECO:0000313" key="16">
    <source>
        <dbReference type="Proteomes" id="UP000008694"/>
    </source>
</evidence>
<evidence type="ECO:0000259" key="12">
    <source>
        <dbReference type="Pfam" id="PF00999"/>
    </source>
</evidence>
<dbReference type="Pfam" id="PF23256">
    <property type="entry name" value="CHX17_2nd"/>
    <property type="match status" value="1"/>
</dbReference>
<dbReference type="Gene3D" id="1.20.1530.20">
    <property type="match status" value="1"/>
</dbReference>
<protein>
    <submittedName>
        <fullName evidence="15">Uncharacterized protein</fullName>
    </submittedName>
</protein>
<evidence type="ECO:0000313" key="15">
    <source>
        <dbReference type="EMBL" id="EFH62618.1"/>
    </source>
</evidence>
<dbReference type="InterPro" id="IPR057290">
    <property type="entry name" value="CHX17_C"/>
</dbReference>
<dbReference type="AlphaFoldDB" id="D7KSU8"/>
<evidence type="ECO:0000259" key="13">
    <source>
        <dbReference type="Pfam" id="PF23256"/>
    </source>
</evidence>
<keyword evidence="3" id="KW-0050">Antiport</keyword>
<keyword evidence="8" id="KW-0406">Ion transport</keyword>
<dbReference type="GO" id="GO:0006813">
    <property type="term" value="P:potassium ion transport"/>
    <property type="evidence" value="ECO:0007669"/>
    <property type="project" value="UniProtKB-KW"/>
</dbReference>
<dbReference type="GO" id="GO:0006885">
    <property type="term" value="P:regulation of pH"/>
    <property type="evidence" value="ECO:0007669"/>
    <property type="project" value="EnsemblPlants"/>
</dbReference>
<dbReference type="InterPro" id="IPR050794">
    <property type="entry name" value="CPA2_transporter"/>
</dbReference>
<feature type="transmembrane region" description="Helical" evidence="11">
    <location>
        <begin position="261"/>
        <end position="280"/>
    </location>
</feature>
<name>D7KSU8_ARALL</name>
<feature type="domain" description="Cation/H+ exchanger transmembrane" evidence="12">
    <location>
        <begin position="85"/>
        <end position="459"/>
    </location>
</feature>
<dbReference type="eggNOG" id="KOG1650">
    <property type="taxonomic scope" value="Eukaryota"/>
</dbReference>
<dbReference type="GO" id="GO:0005783">
    <property type="term" value="C:endoplasmic reticulum"/>
    <property type="evidence" value="ECO:0007669"/>
    <property type="project" value="EnsemblPlants"/>
</dbReference>
<dbReference type="FunFam" id="1.20.1530.20:FF:000003">
    <property type="entry name" value="Cation/H(+) antiporter 15"/>
    <property type="match status" value="1"/>
</dbReference>
<evidence type="ECO:0000256" key="5">
    <source>
        <dbReference type="ARBA" id="ARBA00022692"/>
    </source>
</evidence>
<dbReference type="HOGENOM" id="CLU_005126_6_2_1"/>
<dbReference type="InterPro" id="IPR006153">
    <property type="entry name" value="Cation/H_exchanger_TM"/>
</dbReference>
<keyword evidence="2" id="KW-0813">Transport</keyword>
<keyword evidence="6" id="KW-0630">Potassium</keyword>
<comment type="subcellular location">
    <subcellularLocation>
        <location evidence="1">Membrane</location>
        <topology evidence="1">Multi-pass membrane protein</topology>
    </subcellularLocation>
</comment>
<feature type="transmembrane region" description="Helical" evidence="11">
    <location>
        <begin position="381"/>
        <end position="399"/>
    </location>
</feature>
<accession>D7KSU8</accession>
<gene>
    <name evidence="15" type="ORF">ARALYDRAFT_315017</name>
</gene>
<sequence length="836" mass="90760">MGTLVNGTIPAMKCPKNVAMMKATSNGVFDGESPLDFAFPLVILQICLVVAVTRSLAFLLRPMRQPRVVAEIIVSLPSTGLGQSYSFRCTGIPFGLCPFLGGILLGPSALGRITSYKNSIFPARSLTVLDTLANLGLLLFLFLVGLEIDLTSLRRTGKKAISIAAAGMLLPFGMGIVTSFAFPEASSSGDNSKVVPFIIFMGVALSITAFGVLARILAELKLLTTDLGRISMSAAAINDVAAWVLLALAVSLSGDRNSPLVPLWVLLSGIAFVIACFLIVPRIFKLIARRCPEGEPIGEMYVCVALCSVLIAGFATDAIGIHAIFGAFVMGVLFPKGHFADAIVEKIEDLVMGLLLPLYFVMSGLKTDITTIQGVKSWGRLALVIVTACFGKIVGTVSAALVCKVGLRESVVLGVLMNTKGLVELIVLNIGKDRKVLSDQTFAIMVLMAIFTTFITTPIVLGLYKPSEATQMHSSVSYNYKNRKYRRKIENDDEGEKTQQLKVLVCLQSSKDIDPMMKVIEATRGSNETKERFCVYVMHLTQLSERPSSIRMVQKARRNGLPFWNKKRETSSAVTVAFEASSKLSSVSVRSVTAISPLSTIHEDICSSADSKRATFVILPFHKQWRSLEREFETVRSEYQGINKRVLENSPCSVGILVDRGLGDNNSSNFSLSVNVLFFGGCDDREALVYGLRMAEHPGINLTVVVISGLERSRFDILEAQETSIYSVDEQFLAAIKKRANATRFEERTVESTEEVVEIIRKFCECDLLLVGRSSKGTMVSRLTVMKIECPELGSVGNLIVSNEISTSVSVLVVQQYTGKSPSVVGSVTVPVVETP</sequence>
<evidence type="ECO:0000256" key="2">
    <source>
        <dbReference type="ARBA" id="ARBA00022448"/>
    </source>
</evidence>
<evidence type="ECO:0000256" key="11">
    <source>
        <dbReference type="SAM" id="Phobius"/>
    </source>
</evidence>
<dbReference type="STRING" id="81972.D7KSU8"/>
<proteinExistence type="inferred from homology"/>
<keyword evidence="5 11" id="KW-0812">Transmembrane</keyword>
<evidence type="ECO:0000259" key="14">
    <source>
        <dbReference type="Pfam" id="PF23259"/>
    </source>
</evidence>
<feature type="transmembrane region" description="Helical" evidence="11">
    <location>
        <begin position="126"/>
        <end position="148"/>
    </location>
</feature>
<feature type="transmembrane region" description="Helical" evidence="11">
    <location>
        <begin position="301"/>
        <end position="330"/>
    </location>
</feature>
<feature type="transmembrane region" description="Helical" evidence="11">
    <location>
        <begin position="230"/>
        <end position="249"/>
    </location>
</feature>
<evidence type="ECO:0000256" key="9">
    <source>
        <dbReference type="ARBA" id="ARBA00023136"/>
    </source>
</evidence>
<evidence type="ECO:0000256" key="1">
    <source>
        <dbReference type="ARBA" id="ARBA00004141"/>
    </source>
</evidence>
<evidence type="ECO:0000256" key="10">
    <source>
        <dbReference type="ARBA" id="ARBA00038341"/>
    </source>
</evidence>
<evidence type="ECO:0000256" key="3">
    <source>
        <dbReference type="ARBA" id="ARBA00022449"/>
    </source>
</evidence>
<evidence type="ECO:0000256" key="6">
    <source>
        <dbReference type="ARBA" id="ARBA00022958"/>
    </source>
</evidence>
<dbReference type="InterPro" id="IPR038770">
    <property type="entry name" value="Na+/solute_symporter_sf"/>
</dbReference>
<organism evidence="16">
    <name type="scientific">Arabidopsis lyrata subsp. lyrata</name>
    <name type="common">Lyre-leaved rock-cress</name>
    <dbReference type="NCBI Taxonomy" id="81972"/>
    <lineage>
        <taxon>Eukaryota</taxon>
        <taxon>Viridiplantae</taxon>
        <taxon>Streptophyta</taxon>
        <taxon>Embryophyta</taxon>
        <taxon>Tracheophyta</taxon>
        <taxon>Spermatophyta</taxon>
        <taxon>Magnoliopsida</taxon>
        <taxon>eudicotyledons</taxon>
        <taxon>Gunneridae</taxon>
        <taxon>Pentapetalae</taxon>
        <taxon>rosids</taxon>
        <taxon>malvids</taxon>
        <taxon>Brassicales</taxon>
        <taxon>Brassicaceae</taxon>
        <taxon>Camelineae</taxon>
        <taxon>Arabidopsis</taxon>
    </lineage>
</organism>
<keyword evidence="16" id="KW-1185">Reference proteome</keyword>
<keyword evidence="9 11" id="KW-0472">Membrane</keyword>
<dbReference type="GO" id="GO:1902600">
    <property type="term" value="P:proton transmembrane transport"/>
    <property type="evidence" value="ECO:0007669"/>
    <property type="project" value="InterPro"/>
</dbReference>
<evidence type="ECO:0000256" key="8">
    <source>
        <dbReference type="ARBA" id="ARBA00023065"/>
    </source>
</evidence>